<gene>
    <name evidence="2" type="ORF">C1634_023250</name>
</gene>
<evidence type="ECO:0000256" key="1">
    <source>
        <dbReference type="SAM" id="Phobius"/>
    </source>
</evidence>
<sequence length="197" mass="23180">MIKISLTILAVYLIYYAGNILYDLFLKKEIATYKEETEEFSLSEISEQYEDVTKTVGIEDVENLNTPKSFNKNPIYSDITESNEERQNLEYLREIFESEQDLDEFENPLQKDFTEIENQPYPEKTESSEAYFEQKEKIPIEKENQKPNEVISENPITVNADQETSRIKDWKAMLNLSETLVQMVANYDGYKVYQSIM</sequence>
<comment type="caution">
    <text evidence="2">The sequence shown here is derived from an EMBL/GenBank/DDBJ whole genome shotgun (WGS) entry which is preliminary data.</text>
</comment>
<dbReference type="Proteomes" id="UP000236413">
    <property type="component" value="Unassembled WGS sequence"/>
</dbReference>
<keyword evidence="1" id="KW-0472">Membrane</keyword>
<keyword evidence="1" id="KW-1133">Transmembrane helix</keyword>
<keyword evidence="1" id="KW-0812">Transmembrane</keyword>
<accession>A0A316WBT7</accession>
<organism evidence="2 3">
    <name type="scientific">Chryseobacterium viscerum</name>
    <dbReference type="NCBI Taxonomy" id="1037377"/>
    <lineage>
        <taxon>Bacteria</taxon>
        <taxon>Pseudomonadati</taxon>
        <taxon>Bacteroidota</taxon>
        <taxon>Flavobacteriia</taxon>
        <taxon>Flavobacteriales</taxon>
        <taxon>Weeksellaceae</taxon>
        <taxon>Chryseobacterium group</taxon>
        <taxon>Chryseobacterium</taxon>
    </lineage>
</organism>
<name>A0A316WBT7_9FLAO</name>
<protein>
    <submittedName>
        <fullName evidence="2">Uncharacterized protein</fullName>
    </submittedName>
</protein>
<dbReference type="EMBL" id="PPEG02000011">
    <property type="protein sequence ID" value="PWN58469.1"/>
    <property type="molecule type" value="Genomic_DNA"/>
</dbReference>
<dbReference type="AlphaFoldDB" id="A0A316WBT7"/>
<evidence type="ECO:0000313" key="2">
    <source>
        <dbReference type="EMBL" id="PWN58469.1"/>
    </source>
</evidence>
<feature type="transmembrane region" description="Helical" evidence="1">
    <location>
        <begin position="6"/>
        <end position="25"/>
    </location>
</feature>
<proteinExistence type="predicted"/>
<evidence type="ECO:0000313" key="3">
    <source>
        <dbReference type="Proteomes" id="UP000236413"/>
    </source>
</evidence>
<dbReference type="RefSeq" id="WP_103234304.1">
    <property type="nucleotide sequence ID" value="NZ_PPEG02000011.1"/>
</dbReference>
<reference evidence="2 3" key="1">
    <citation type="submission" date="2018-04" db="EMBL/GenBank/DDBJ databases">
        <title>Chryseobacterium oncorhynchi 701B-08T from rainbow trout, and Chryseobacterium viscerum 687B-08T from diseased fish.</title>
        <authorList>
            <person name="Jeong J.-J."/>
            <person name="Lee Y.J."/>
            <person name="Pathiraja D."/>
            <person name="Park B."/>
            <person name="Choi I.-G."/>
            <person name="Kim K.D."/>
        </authorList>
    </citation>
    <scope>NUCLEOTIDE SEQUENCE [LARGE SCALE GENOMIC DNA]</scope>
    <source>
        <strain evidence="2 3">687B-08</strain>
    </source>
</reference>